<dbReference type="Pfam" id="PF12722">
    <property type="entry name" value="Hid1"/>
    <property type="match status" value="1"/>
</dbReference>
<dbReference type="GO" id="GO:0005797">
    <property type="term" value="C:Golgi medial cisterna"/>
    <property type="evidence" value="ECO:0007669"/>
    <property type="project" value="TreeGrafter"/>
</dbReference>
<feature type="compositionally biased region" description="Polar residues" evidence="1">
    <location>
        <begin position="725"/>
        <end position="768"/>
    </location>
</feature>
<keyword evidence="3" id="KW-1185">Reference proteome</keyword>
<evidence type="ECO:0000256" key="1">
    <source>
        <dbReference type="SAM" id="MobiDB-lite"/>
    </source>
</evidence>
<dbReference type="AlphaFoldDB" id="A0A4T0WZM4"/>
<evidence type="ECO:0000313" key="3">
    <source>
        <dbReference type="Proteomes" id="UP000307173"/>
    </source>
</evidence>
<dbReference type="InterPro" id="IPR026705">
    <property type="entry name" value="Hid-1/Ecm30"/>
</dbReference>
<protein>
    <recommendedName>
        <fullName evidence="4">Protein HID1</fullName>
    </recommendedName>
</protein>
<dbReference type="PANTHER" id="PTHR21575:SF12">
    <property type="entry name" value="PROTEIN HID1"/>
    <property type="match status" value="1"/>
</dbReference>
<proteinExistence type="predicted"/>
<dbReference type="GO" id="GO:0000138">
    <property type="term" value="C:Golgi trans cisterna"/>
    <property type="evidence" value="ECO:0007669"/>
    <property type="project" value="TreeGrafter"/>
</dbReference>
<dbReference type="Proteomes" id="UP000307173">
    <property type="component" value="Unassembled WGS sequence"/>
</dbReference>
<feature type="region of interest" description="Disordered" evidence="1">
    <location>
        <begin position="721"/>
        <end position="778"/>
    </location>
</feature>
<reference evidence="2 3" key="1">
    <citation type="journal article" date="2019" name="Front. Genet.">
        <title>Whole-Genome Sequencing of the Opportunistic Yeast Pathogen Candida inconspicua Uncovers Its Hybrid Origin.</title>
        <authorList>
            <person name="Mixao V."/>
            <person name="Hansen A.P."/>
            <person name="Saus E."/>
            <person name="Boekhout T."/>
            <person name="Lass-Florl C."/>
            <person name="Gabaldon T."/>
        </authorList>
    </citation>
    <scope>NUCLEOTIDE SEQUENCE [LARGE SCALE GENOMIC DNA]</scope>
    <source>
        <strain evidence="2 3">CBS 180</strain>
    </source>
</reference>
<dbReference type="PANTHER" id="PTHR21575">
    <property type="entry name" value="PROTEIN HID1"/>
    <property type="match status" value="1"/>
</dbReference>
<organism evidence="2 3">
    <name type="scientific">Pichia inconspicua</name>
    <dbReference type="NCBI Taxonomy" id="52247"/>
    <lineage>
        <taxon>Eukaryota</taxon>
        <taxon>Fungi</taxon>
        <taxon>Dikarya</taxon>
        <taxon>Ascomycota</taxon>
        <taxon>Saccharomycotina</taxon>
        <taxon>Pichiomycetes</taxon>
        <taxon>Pichiales</taxon>
        <taxon>Pichiaceae</taxon>
        <taxon>Pichia</taxon>
    </lineage>
</organism>
<name>A0A4T0WZM4_9ASCO</name>
<evidence type="ECO:0000313" key="2">
    <source>
        <dbReference type="EMBL" id="TID24578.1"/>
    </source>
</evidence>
<comment type="caution">
    <text evidence="2">The sequence shown here is derived from an EMBL/GenBank/DDBJ whole genome shotgun (WGS) entry which is preliminary data.</text>
</comment>
<feature type="region of interest" description="Disordered" evidence="1">
    <location>
        <begin position="1075"/>
        <end position="1101"/>
    </location>
</feature>
<accession>A0A4T0WZM4</accession>
<dbReference type="STRING" id="52247.A0A4T0WZM4"/>
<gene>
    <name evidence="2" type="ORF">CANINC_003050</name>
</gene>
<evidence type="ECO:0008006" key="4">
    <source>
        <dbReference type="Google" id="ProtNLM"/>
    </source>
</evidence>
<dbReference type="GO" id="GO:0016020">
    <property type="term" value="C:membrane"/>
    <property type="evidence" value="ECO:0007669"/>
    <property type="project" value="TreeGrafter"/>
</dbReference>
<sequence length="1101" mass="126123">MGSTEVKNKLRWQIARLVDFKDSYYNDNSFWTLFWTLPTSMDDIITVFIPSNIRYIRDVNIKAFAKLIQETSYRLIYLTKQKNVKINEFPTVQLLNCIRLLTVLLPFLYEKPSINYIEEEIFWKQIYHPLFYPDDPFNTNSCNGTVGTNDSLIDVDDSSSKESTKVNFEKMIHTDKLVGVELVEGCLNLLFTLNFTIESSNNQKRKSSTYANDCLLIPWEAGVQAPGHYRNPKLALDSNRLELLRLMISLFSKNLYSQVSNVTNEGSRFLTTLVTITDGKMFFNLCVSLLNATLRTLRDPSLTNSTDKIINVDGDNVNGLDIADTLHKKVRILMATNAIDLLTLLIVYSIPKSHIVFLQKHHLVTSHSIRNRARMFLNIIQEKQDISLIIHSLIFPLLKSVDSIDFGAFSSIMKSSNIMDNDEIHVWATEIMILILEFYQCNAKFRGYFAEIIGAKYLIVLTYYVMKYSSNKNHSSFVKLCITNLLFFSADLRIGMKLLCSLDMNFYDTLPQIAKTSSIPASYRDYIIIQICNYIGKKELEECVFQLTEILHNMICLNIMLLEYHKKEKEEVLTNRRLSIKEITKSHPTQLSYVASTSILHLILKFTSSSYFEKDTETNADHSSLILRACAQALVCDPYGSILLLYVFIKNSNTFDKIRTNLKKISNDMYARLIQQEVKDYHRRVNEIEQQENNQIVSSSNALDKVDEEFRKRGELDSFEMPVLSRQSTQNTLESTPSSKSMPPISRQTSQLSISNGSPAIRQSSFSPDESIDPMVSQSSQKNSLDLHLHSVSDGLNSDVGVILDDERVFNSERPIGMSKKGKDKQPYYRRFYERWSGNESLTLIEDVLKVVKDVIFGQINENEFDQLSDASHTVQRISRLNLNEMFETLDKSILFDKNHTNYEPIKIKWSALLLGWYFSLIWADIFQNYSVHLAKGLLAGISSSFTAIKKVSSSWGFGSWKLGSLVDNSSFSTEIEKESRIYPTDVYYDNILRNSIWFGTHIVLFRVNAQVFKEHYNLQHGKAELSQINTSLGNNSSNSFVNEIFIKRNSLSSPIMSVKNGSGVFTEGFWKRQGGRPTSLDRRDSDGSLKLQLSKGNNNK</sequence>
<dbReference type="EMBL" id="SELW01000507">
    <property type="protein sequence ID" value="TID24578.1"/>
    <property type="molecule type" value="Genomic_DNA"/>
</dbReference>
<dbReference type="OrthoDB" id="432953at2759"/>